<gene>
    <name evidence="2" type="ORF">Clacol_009579</name>
</gene>
<reference evidence="2" key="1">
    <citation type="submission" date="2021-10" db="EMBL/GenBank/DDBJ databases">
        <title>De novo Genome Assembly of Clathrus columnatus (Basidiomycota, Fungi) Using Illumina and Nanopore Sequence Data.</title>
        <authorList>
            <person name="Ogiso-Tanaka E."/>
            <person name="Itagaki H."/>
            <person name="Hosoya T."/>
            <person name="Hosaka K."/>
        </authorList>
    </citation>
    <scope>NUCLEOTIDE SEQUENCE</scope>
    <source>
        <strain evidence="2">MO-923</strain>
    </source>
</reference>
<protein>
    <recommendedName>
        <fullName evidence="4">BED-type domain-containing protein</fullName>
    </recommendedName>
</protein>
<keyword evidence="3" id="KW-1185">Reference proteome</keyword>
<dbReference type="AlphaFoldDB" id="A0AAV5AP77"/>
<dbReference type="EMBL" id="BPWL01000011">
    <property type="protein sequence ID" value="GJJ15303.1"/>
    <property type="molecule type" value="Genomic_DNA"/>
</dbReference>
<dbReference type="Proteomes" id="UP001050691">
    <property type="component" value="Unassembled WGS sequence"/>
</dbReference>
<name>A0AAV5AP77_9AGAM</name>
<feature type="compositionally biased region" description="Basic residues" evidence="1">
    <location>
        <begin position="98"/>
        <end position="108"/>
    </location>
</feature>
<evidence type="ECO:0000256" key="1">
    <source>
        <dbReference type="SAM" id="MobiDB-lite"/>
    </source>
</evidence>
<evidence type="ECO:0000313" key="2">
    <source>
        <dbReference type="EMBL" id="GJJ15303.1"/>
    </source>
</evidence>
<feature type="region of interest" description="Disordered" evidence="1">
    <location>
        <begin position="38"/>
        <end position="111"/>
    </location>
</feature>
<sequence length="257" mass="29640">MQRSKGLGNLSASGYDQPESPFSLEILYANVSSSFIPNSSPTTDCSSESFPTTPEDLPSSPSSSIPFSTAPPKIKHPCRSHPSKAGRKPKKPAASYPAKRRKSPKGRVRPQSQPWLDAVFFGKGVCKHCEGGSRSNRQDRLLEHLVSSHFIQPIKDMERYDRQELEDEAEYRLHYIKTRAQFEYTRRFIDLVKCSLCVKDTSLVFRDDNIVKHLESMHAKVDKTTREEERIRLMGLRPDKKRWYNIHDKFLYEFPNY</sequence>
<comment type="caution">
    <text evidence="2">The sequence shown here is derived from an EMBL/GenBank/DDBJ whole genome shotgun (WGS) entry which is preliminary data.</text>
</comment>
<evidence type="ECO:0000313" key="3">
    <source>
        <dbReference type="Proteomes" id="UP001050691"/>
    </source>
</evidence>
<feature type="compositionally biased region" description="Low complexity" evidence="1">
    <location>
        <begin position="51"/>
        <end position="72"/>
    </location>
</feature>
<evidence type="ECO:0008006" key="4">
    <source>
        <dbReference type="Google" id="ProtNLM"/>
    </source>
</evidence>
<feature type="compositionally biased region" description="Basic residues" evidence="1">
    <location>
        <begin position="73"/>
        <end position="91"/>
    </location>
</feature>
<proteinExistence type="predicted"/>
<feature type="compositionally biased region" description="Polar residues" evidence="1">
    <location>
        <begin position="38"/>
        <end position="50"/>
    </location>
</feature>
<organism evidence="2 3">
    <name type="scientific">Clathrus columnatus</name>
    <dbReference type="NCBI Taxonomy" id="1419009"/>
    <lineage>
        <taxon>Eukaryota</taxon>
        <taxon>Fungi</taxon>
        <taxon>Dikarya</taxon>
        <taxon>Basidiomycota</taxon>
        <taxon>Agaricomycotina</taxon>
        <taxon>Agaricomycetes</taxon>
        <taxon>Phallomycetidae</taxon>
        <taxon>Phallales</taxon>
        <taxon>Clathraceae</taxon>
        <taxon>Clathrus</taxon>
    </lineage>
</organism>
<accession>A0AAV5AP77</accession>